<gene>
    <name evidence="1" type="ORF">BSTOLATCC_MIC73</name>
</gene>
<sequence length="83" mass="9864">MELEEGSSWTAEMWIFVHLIWQIISLSKTRQAITGELILGMTLCLQYLETLLRITQLHMALMCRHTQFQWLLSTLLQEIRQED</sequence>
<dbReference type="Proteomes" id="UP001162131">
    <property type="component" value="Unassembled WGS sequence"/>
</dbReference>
<comment type="caution">
    <text evidence="1">The sequence shown here is derived from an EMBL/GenBank/DDBJ whole genome shotgun (WGS) entry which is preliminary data.</text>
</comment>
<organism evidence="1 2">
    <name type="scientific">Blepharisma stoltei</name>
    <dbReference type="NCBI Taxonomy" id="1481888"/>
    <lineage>
        <taxon>Eukaryota</taxon>
        <taxon>Sar</taxon>
        <taxon>Alveolata</taxon>
        <taxon>Ciliophora</taxon>
        <taxon>Postciliodesmatophora</taxon>
        <taxon>Heterotrichea</taxon>
        <taxon>Heterotrichida</taxon>
        <taxon>Blepharismidae</taxon>
        <taxon>Blepharisma</taxon>
    </lineage>
</organism>
<dbReference type="EMBL" id="CAJZBQ010000001">
    <property type="protein sequence ID" value="CAG9309858.1"/>
    <property type="molecule type" value="Genomic_DNA"/>
</dbReference>
<keyword evidence="2" id="KW-1185">Reference proteome</keyword>
<dbReference type="AlphaFoldDB" id="A0AAU9I387"/>
<protein>
    <submittedName>
        <fullName evidence="1">Uncharacterized protein</fullName>
    </submittedName>
</protein>
<evidence type="ECO:0000313" key="1">
    <source>
        <dbReference type="EMBL" id="CAG9309858.1"/>
    </source>
</evidence>
<accession>A0AAU9I387</accession>
<evidence type="ECO:0000313" key="2">
    <source>
        <dbReference type="Proteomes" id="UP001162131"/>
    </source>
</evidence>
<proteinExistence type="predicted"/>
<name>A0AAU9I387_9CILI</name>
<reference evidence="1" key="1">
    <citation type="submission" date="2021-09" db="EMBL/GenBank/DDBJ databases">
        <authorList>
            <consortium name="AG Swart"/>
            <person name="Singh M."/>
            <person name="Singh A."/>
            <person name="Seah K."/>
            <person name="Emmerich C."/>
        </authorList>
    </citation>
    <scope>NUCLEOTIDE SEQUENCE</scope>
    <source>
        <strain evidence="1">ATCC30299</strain>
    </source>
</reference>